<dbReference type="EMBL" id="QFOI01000372">
    <property type="protein sequence ID" value="PZP43429.1"/>
    <property type="molecule type" value="Genomic_DNA"/>
</dbReference>
<reference evidence="5 6" key="1">
    <citation type="submission" date="2017-11" db="EMBL/GenBank/DDBJ databases">
        <title>Infants hospitalized years apart are colonized by the same room-sourced microbial strains.</title>
        <authorList>
            <person name="Brooks B."/>
            <person name="Olm M.R."/>
            <person name="Firek B.A."/>
            <person name="Baker R."/>
            <person name="Thomas B.C."/>
            <person name="Morowitz M.J."/>
            <person name="Banfield J.F."/>
        </authorList>
    </citation>
    <scope>NUCLEOTIDE SEQUENCE [LARGE SCALE GENOMIC DNA]</scope>
    <source>
        <strain evidence="5">S2_009_000_R2_76</strain>
    </source>
</reference>
<dbReference type="AlphaFoldDB" id="A0A2W5GN25"/>
<organism evidence="5 6">
    <name type="scientific">Pseudopedobacter saltans</name>
    <dbReference type="NCBI Taxonomy" id="151895"/>
    <lineage>
        <taxon>Bacteria</taxon>
        <taxon>Pseudomonadati</taxon>
        <taxon>Bacteroidota</taxon>
        <taxon>Sphingobacteriia</taxon>
        <taxon>Sphingobacteriales</taxon>
        <taxon>Sphingobacteriaceae</taxon>
        <taxon>Pseudopedobacter</taxon>
    </lineage>
</organism>
<dbReference type="InterPro" id="IPR003593">
    <property type="entry name" value="AAA+_ATPase"/>
</dbReference>
<dbReference type="PANTHER" id="PTHR43023">
    <property type="entry name" value="PROTEIN TRIGALACTOSYLDIACYLGLYCEROL 3, CHLOROPLASTIC"/>
    <property type="match status" value="1"/>
</dbReference>
<evidence type="ECO:0000256" key="1">
    <source>
        <dbReference type="ARBA" id="ARBA00022448"/>
    </source>
</evidence>
<dbReference type="PROSITE" id="PS50893">
    <property type="entry name" value="ABC_TRANSPORTER_2"/>
    <property type="match status" value="1"/>
</dbReference>
<evidence type="ECO:0000313" key="6">
    <source>
        <dbReference type="Proteomes" id="UP000249645"/>
    </source>
</evidence>
<dbReference type="GO" id="GO:0005524">
    <property type="term" value="F:ATP binding"/>
    <property type="evidence" value="ECO:0007669"/>
    <property type="project" value="UniProtKB-KW"/>
</dbReference>
<evidence type="ECO:0000259" key="4">
    <source>
        <dbReference type="PROSITE" id="PS50893"/>
    </source>
</evidence>
<gene>
    <name evidence="5" type="ORF">DI598_15775</name>
</gene>
<dbReference type="InterPro" id="IPR027417">
    <property type="entry name" value="P-loop_NTPase"/>
</dbReference>
<sequence>MIELKGVKKSFDGKPIIKGVDMVMETGKCNLIIGSSGSGKTVLTKCIVGLFTPEEGEVIFDGEDMVGMEMKEKKSLRQQIGMLFQGSALFDSMTVEQNVMFPLDMFSGLSYKEKKQRVADVLARVQLSEAAKKFPAEISGGMKKRVGIARAIILNPKYLFCDEPNSGLDPQTSLLIDKLIHEITMEYNMTTVVVTHDMNSVMEIGDHIVYMYQGNVQWEGSNKEIIYSDDKLLNDFIFASDFLQDAKKMRQMEDAKKGHQNQ</sequence>
<feature type="domain" description="ABC transporter" evidence="4">
    <location>
        <begin position="2"/>
        <end position="238"/>
    </location>
</feature>
<dbReference type="PROSITE" id="PS00211">
    <property type="entry name" value="ABC_TRANSPORTER_1"/>
    <property type="match status" value="1"/>
</dbReference>
<proteinExistence type="predicted"/>
<name>A0A2W5GN25_9SPHI</name>
<dbReference type="PANTHER" id="PTHR43023:SF6">
    <property type="entry name" value="INTERMEMBRANE PHOSPHOLIPID TRANSPORT SYSTEM ATP-BINDING PROTEIN MLAF"/>
    <property type="match status" value="1"/>
</dbReference>
<accession>A0A2W5GN25</accession>
<dbReference type="Proteomes" id="UP000249645">
    <property type="component" value="Unassembled WGS sequence"/>
</dbReference>
<keyword evidence="1" id="KW-0813">Transport</keyword>
<protein>
    <submittedName>
        <fullName evidence="5">ABC transporter ATP-binding protein</fullName>
    </submittedName>
</protein>
<keyword evidence="3 5" id="KW-0067">ATP-binding</keyword>
<dbReference type="SMART" id="SM00382">
    <property type="entry name" value="AAA"/>
    <property type="match status" value="1"/>
</dbReference>
<dbReference type="GO" id="GO:0016887">
    <property type="term" value="F:ATP hydrolysis activity"/>
    <property type="evidence" value="ECO:0007669"/>
    <property type="project" value="InterPro"/>
</dbReference>
<evidence type="ECO:0000256" key="2">
    <source>
        <dbReference type="ARBA" id="ARBA00022741"/>
    </source>
</evidence>
<keyword evidence="2" id="KW-0547">Nucleotide-binding</keyword>
<dbReference type="InterPro" id="IPR017871">
    <property type="entry name" value="ABC_transporter-like_CS"/>
</dbReference>
<comment type="caution">
    <text evidence="5">The sequence shown here is derived from an EMBL/GenBank/DDBJ whole genome shotgun (WGS) entry which is preliminary data.</text>
</comment>
<dbReference type="InterPro" id="IPR003439">
    <property type="entry name" value="ABC_transporter-like_ATP-bd"/>
</dbReference>
<evidence type="ECO:0000256" key="3">
    <source>
        <dbReference type="ARBA" id="ARBA00022840"/>
    </source>
</evidence>
<evidence type="ECO:0000313" key="5">
    <source>
        <dbReference type="EMBL" id="PZP43429.1"/>
    </source>
</evidence>
<dbReference type="SUPFAM" id="SSF52540">
    <property type="entry name" value="P-loop containing nucleoside triphosphate hydrolases"/>
    <property type="match status" value="1"/>
</dbReference>
<dbReference type="Pfam" id="PF00005">
    <property type="entry name" value="ABC_tran"/>
    <property type="match status" value="1"/>
</dbReference>
<dbReference type="Gene3D" id="3.40.50.300">
    <property type="entry name" value="P-loop containing nucleotide triphosphate hydrolases"/>
    <property type="match status" value="1"/>
</dbReference>